<evidence type="ECO:0000256" key="3">
    <source>
        <dbReference type="ARBA" id="ARBA00023002"/>
    </source>
</evidence>
<organism evidence="4 5">
    <name type="scientific">Chelativorans intermedius</name>
    <dbReference type="NCBI Taxonomy" id="515947"/>
    <lineage>
        <taxon>Bacteria</taxon>
        <taxon>Pseudomonadati</taxon>
        <taxon>Pseudomonadota</taxon>
        <taxon>Alphaproteobacteria</taxon>
        <taxon>Hyphomicrobiales</taxon>
        <taxon>Phyllobacteriaceae</taxon>
        <taxon>Chelativorans</taxon>
    </lineage>
</organism>
<protein>
    <submittedName>
        <fullName evidence="4">Cobalt-precorrin-6A reductase</fullName>
        <ecNumber evidence="4">1.3.1.106</ecNumber>
    </submittedName>
</protein>
<evidence type="ECO:0000256" key="2">
    <source>
        <dbReference type="ARBA" id="ARBA00022573"/>
    </source>
</evidence>
<dbReference type="PANTHER" id="PTHR36925:SF1">
    <property type="entry name" value="COBALT-PRECORRIN-6A REDUCTASE"/>
    <property type="match status" value="1"/>
</dbReference>
<dbReference type="EC" id="1.3.1.106" evidence="4"/>
<evidence type="ECO:0000313" key="5">
    <source>
        <dbReference type="Proteomes" id="UP001589755"/>
    </source>
</evidence>
<reference evidence="4 5" key="1">
    <citation type="submission" date="2024-09" db="EMBL/GenBank/DDBJ databases">
        <authorList>
            <person name="Sun Q."/>
            <person name="Mori K."/>
        </authorList>
    </citation>
    <scope>NUCLEOTIDE SEQUENCE [LARGE SCALE GENOMIC DNA]</scope>
    <source>
        <strain evidence="4 5">CCM 8543</strain>
    </source>
</reference>
<accession>A0ABV6D5E4</accession>
<keyword evidence="3 4" id="KW-0560">Oxidoreductase</keyword>
<sequence length="256" mass="26995">MDPRNVLILGGTGEARLLAEALAKEAALRVTLSLAGRTASPRPMAAHVRIGGFGGADGLARHLRQEGIGLLVDATHPFAARISENAERAAALAGVPLVVLERTPWQPVAGDRWREAASVAEAASLLGARPRRVFLAIGRQELAPFAACPQHFYLVRSVDPVAAEAAPANARFILERGPFDIAAERALLEEHRIDMVVAKNSGGEATYGKIAAARALRLPVIMVRRPRATPPGAAASVGQAAARIRHLAALPEERGV</sequence>
<keyword evidence="5" id="KW-1185">Reference proteome</keyword>
<name>A0ABV6D5E4_9HYPH</name>
<evidence type="ECO:0000256" key="1">
    <source>
        <dbReference type="ARBA" id="ARBA00004953"/>
    </source>
</evidence>
<dbReference type="PROSITE" id="PS51014">
    <property type="entry name" value="COBK_CBIJ"/>
    <property type="match status" value="1"/>
</dbReference>
<keyword evidence="2" id="KW-0169">Cobalamin biosynthesis</keyword>
<dbReference type="Pfam" id="PF02571">
    <property type="entry name" value="CbiJ"/>
    <property type="match status" value="1"/>
</dbReference>
<comment type="caution">
    <text evidence="4">The sequence shown here is derived from an EMBL/GenBank/DDBJ whole genome shotgun (WGS) entry which is preliminary data.</text>
</comment>
<comment type="pathway">
    <text evidence="1">Cofactor biosynthesis; adenosylcobalamin biosynthesis.</text>
</comment>
<dbReference type="EMBL" id="JBHLXD010000006">
    <property type="protein sequence ID" value="MFC0207860.1"/>
    <property type="molecule type" value="Genomic_DNA"/>
</dbReference>
<gene>
    <name evidence="4" type="ORF">ACFFJ2_05535</name>
</gene>
<dbReference type="NCBIfam" id="NF005968">
    <property type="entry name" value="PRK08057.1-2"/>
    <property type="match status" value="1"/>
</dbReference>
<dbReference type="RefSeq" id="WP_261518656.1">
    <property type="nucleotide sequence ID" value="NZ_JAODNW010000001.1"/>
</dbReference>
<dbReference type="PANTHER" id="PTHR36925">
    <property type="entry name" value="COBALT-PRECORRIN-6A REDUCTASE"/>
    <property type="match status" value="1"/>
</dbReference>
<dbReference type="InterPro" id="IPR003723">
    <property type="entry name" value="Precorrin-6x_reduct"/>
</dbReference>
<dbReference type="Proteomes" id="UP001589755">
    <property type="component" value="Unassembled WGS sequence"/>
</dbReference>
<dbReference type="NCBIfam" id="TIGR00715">
    <property type="entry name" value="precor6x_red"/>
    <property type="match status" value="1"/>
</dbReference>
<proteinExistence type="predicted"/>
<dbReference type="GO" id="GO:0016491">
    <property type="term" value="F:oxidoreductase activity"/>
    <property type="evidence" value="ECO:0007669"/>
    <property type="project" value="UniProtKB-KW"/>
</dbReference>
<evidence type="ECO:0000313" key="4">
    <source>
        <dbReference type="EMBL" id="MFC0207860.1"/>
    </source>
</evidence>